<dbReference type="GO" id="GO:0001941">
    <property type="term" value="P:postsynaptic membrane organization"/>
    <property type="evidence" value="ECO:0007669"/>
    <property type="project" value="UniProtKB-ARBA"/>
</dbReference>
<keyword evidence="5" id="KW-0770">Synapse</keyword>
<dbReference type="GO" id="GO:0048499">
    <property type="term" value="P:synaptic vesicle membrane organization"/>
    <property type="evidence" value="ECO:0007669"/>
    <property type="project" value="UniProtKB-ARBA"/>
</dbReference>
<dbReference type="GO" id="GO:0007155">
    <property type="term" value="P:cell adhesion"/>
    <property type="evidence" value="ECO:0007669"/>
    <property type="project" value="UniProtKB-KW"/>
</dbReference>
<evidence type="ECO:0000313" key="22">
    <source>
        <dbReference type="Proteomes" id="UP000242457"/>
    </source>
</evidence>
<evidence type="ECO:0000259" key="20">
    <source>
        <dbReference type="PROSITE" id="PS50026"/>
    </source>
</evidence>
<dbReference type="CDD" id="cd00053">
    <property type="entry name" value="EGF"/>
    <property type="match status" value="1"/>
</dbReference>
<dbReference type="GO" id="GO:0016200">
    <property type="term" value="P:synaptic target attraction"/>
    <property type="evidence" value="ECO:0007669"/>
    <property type="project" value="UniProtKB-ARBA"/>
</dbReference>
<dbReference type="Pfam" id="PF25020">
    <property type="entry name" value="TTR_TEN1-4"/>
    <property type="match status" value="1"/>
</dbReference>
<dbReference type="InterPro" id="IPR008969">
    <property type="entry name" value="CarboxyPept-like_regulatory"/>
</dbReference>
<feature type="compositionally biased region" description="Basic and acidic residues" evidence="18">
    <location>
        <begin position="185"/>
        <end position="197"/>
    </location>
</feature>
<feature type="disulfide bond" evidence="17">
    <location>
        <begin position="993"/>
        <end position="1002"/>
    </location>
</feature>
<feature type="compositionally biased region" description="Low complexity" evidence="18">
    <location>
        <begin position="48"/>
        <end position="64"/>
    </location>
</feature>
<dbReference type="Gene3D" id="2.120.10.30">
    <property type="entry name" value="TolB, C-terminal domain"/>
    <property type="match status" value="2"/>
</dbReference>
<dbReference type="Pfam" id="PF25024">
    <property type="entry name" value="EGF_TEN"/>
    <property type="match status" value="1"/>
</dbReference>
<evidence type="ECO:0000256" key="16">
    <source>
        <dbReference type="ARBA" id="ARBA00084038"/>
    </source>
</evidence>
<dbReference type="SMART" id="SM00181">
    <property type="entry name" value="EGF"/>
    <property type="match status" value="8"/>
</dbReference>
<feature type="compositionally biased region" description="Basic and acidic residues" evidence="18">
    <location>
        <begin position="22"/>
        <end position="31"/>
    </location>
</feature>
<evidence type="ECO:0000256" key="18">
    <source>
        <dbReference type="SAM" id="MobiDB-lite"/>
    </source>
</evidence>
<dbReference type="InterPro" id="IPR000742">
    <property type="entry name" value="EGF"/>
</dbReference>
<sequence length="3027" mass="334929">MDGEGTLGRGHGNGGRGLRRQRSLEWRERRGYGPSAQSSSDDEENSRHAVGAASVSSAGRGARSPGQVFASLLAQQYGSVGDRSYRTGSDTEGAATTDNPTTPFPTPPPTLTPNHRQASPFPLENTNSRRHHYNGSISSERSRNGNGETVYAAPSKKTSTGGGTLGRRTRRGHTSALSSSSTASDRSETVFPDEHSRMHLTNDTGRDSPPEPAPPEVPPRGPSLHATHTLRTQQNRNGCPPNATGNFAVPTDQMQTEKYSGSLSLSLSSKKRQYLVKYKRKQEDRRVSEGKEEQRGSPWPVLIDNRRNKGATVKGNGGFGDYSAAGEFEVWGDEQHTADGVERQVARPPSRQQRCEGGSSLRPLLHVAHCELHSPREPELLRLDHLEALEHKSDRDSYSMMENFHSPVPPPLPRRHVRLPPPQQQVTVGSLGGGLGAAAGNGGTGTVGAQGQAMVMPGFPLRAAAVPHYSPYSPSRFHIDKRCQHRCSWKCFSIALILLAVALTAMLAYFATVSSMRPIDSTKCVVVQDVKAVTHENAHVHDPISTQIPTEESLPTSTAEHSSASDSAGDQQSDPQIQQSAQQWPAVLELQAYNVAHSAMIPPYHFWNTEFRNKQPAFIRLNLTLPWGANFAVYGRRNVAPSVTQYDFVEFVKGGRVDHRLKRDTSSEAVSFMKTAATEARSGDSRSYQHVLIKRTIVEPMMVNVSLLQYLDTGRWFLSVYNDELQPYKVTLVVTEAEGVSTTCPNDCSGRGSCYLGKCDCIDGYQGADCSKSVCPVLCSSHGQYGGGMCHCEDGWKGAECDIPLGDCQVPDCNQHGQCVRGSCVCNPGWKGGFCDEPDCPDPNCSGHGACVAGKCYCKAGWQGERCNQVDQQVYQCLPRCSDHGTYDLESGSCVCEGHWTGVDCSQPSCGLDCGPHGTCEQGLCKCNDDWTGTKCDQKPCDPRCAEHGQCKNGTCVCSQGWNGRHCTLPGCENGCSRHGLCTLQDGEYSCECSTGWAGRDCSIRLEMECNDFIDNDQDGMMDCSDSECCSHAACAEHIMCLTSNNPVDVLLRKQPPSVTASFYQRVKFLVEENSVQSYAHMNEYTESRVAVMRGQVVTEQGIGIVGIRVSVDRDPRFGFTLTRADGWFDVLVNGGGAVTLQFQRSPFKPLTRTVFVPWNQIVVLPPVVMTLNEEDESPKSNQPPSPAVGFPGISMGLFSEHGPCLEHDHELLRPIIVSTWMPEKVGGLPGKSLVFAESQIVQESIAIPGSNLHLMYQSSQAAGYLSTVRMQLTGPFIPKSLTHVHVHVEIEGSLHAKTYEADPNLTHTFAWNKRNVYKQKVYGVAQARISIGYQHSTCPAVIWETQTAMLQGFDVDISDIGGWGLDIHHHYNFHEGILQKGDGTTLHFKQYPRTVKVVMGTGLQRSLVCQDCDGLAKDVRLLTPVALTSGPDGSIYVGDFNLVRRITPEGEVYTVLTLSATQVAYAYYLCVSPADGHLYISDPEKHQILRALSLKDVEHPSINIEPIVGSGERCIPGDESHCGDEGPAIRAKLAHPKGIAIAADKTMYIADGRNIRAVDPHGIIHTLVGHHGHHNHWSPAPCVGAIPAHQAQLQWPTGLTLSPLDGSLHFIDDRLVLKLTSDLKVRVVAGTPLHCTSNTNSNGNSNDNDLKKVNSTTTTNPKKSDEVLGSVLAVSFSPTGELYIAESDSHRVNSIKIVDSSGKMSHFAGQQQERLRGQCECNNTTPSSKDLESCACTDDTSSTETLLSSNAKFTAISALAVSPDGVLHVADQGSLHILALQPYLPNHDESGEFHIPFPPSNEVYVFNRYGQHISTKDLTSGKTRYSFLYSKNTSFGKLSTVTDSAGNKIQFLRDYSSVVSSIENTQDHKSELKISAVGFLEKLSERGRAEIALAYDGSTGLLTSRSGGGETYIYNYDNLGRVTDVILPTGEKLKLFSDLSDDEGLLVKVSAPLQALSKGDKQRIVEFKMKNERSKMLTIIDGTKIKKAIAFTNSSLEVLLPGGGRVLSAATTKHPLLEAALPVEAEMLPMWSYQLMSLGELTNTMTTTYNLVGDVSHFQQTLNREIWVNDTRVIGVEFEQAFRRETFYDKARNPLLTVTFDPAGLPLTWQPHEQGYNLTITYDRFNRIESWKWGPSDESYGYDRHGQLSEVTSSQDGTKRYTYNDFNVLSNITLASDRHFTLQYDDDGGLRHIILPSGTKHSFSCQTSLGFLRVTYTPPGSSRAYLQHYSHDGNLLQTVFPGDGARIVYRYHTSGQLAEVVHGDGKSEIRYTESGLPSEVIHSEKDVEYKWDYQYSAGLLVEERIDFGAKTGLSNAKFTFDYDSNFRLVNVQGRIGGQTLPTHTIAYSPKTGMLEQIGQFKVTRPQPNETTVFDGTALFSRITDDRFLETQVTLTIHQLEVFRMEFTHDTRGRINQTRTYTRNVAVNTYTNVKNYTWDCDGQLTGVEAQEPWGFKYDANGNMLSLTYRGNTIPMEYNSMDRIVKFGEGLYKYDNRGLVVQNAREERFNYNAKGLLVRATKRGRFDVRYYYDHLDRLATRKDNYGNVTQFFYNNQKRPHEVSQIYSPRDGKLMSLVYDDRGHLIYAQVYRHKYYIATDQCGTPIMIFSQYGEGIREIMRSPYGHIVYDSNPYLYLPVDFCGGLLDQVTSLVHMPNGKVYDPLIGQWMSPLWENVLDRVDTPTHLHLYRFNGNDPIDVRHTDRPNQPTDHISWMSLLGYDLKTLAPQLFPDELPDSLVPPALGPGTSIFGKKKRTRNLGVQSGFLAYIAQRHSGDAVSLSAPPRSALKKDTSDLIPSRLGAASDPPFGKGILVSRTADGQAVVSSVPTANAIYGDVFTSVFNRSYFLPFTFVVHSAQQDAFYFVKEETWRASEDRGQLKRLGGQVNTTFHENENGSGSSSLIDVKIHGSSYIVNLRYGTTAEKEKQRLLHHAKATAIRKAWHREREALKANTPTAIEWMVAEQDEILKSGSASNYEGEYIHDAQLYPELAEDPYNIRFTKKAVDPSSKKRRRRRGAPTCKLWWLDKIC</sequence>
<dbReference type="GO" id="GO:0034110">
    <property type="term" value="P:regulation of homotypic cell-cell adhesion"/>
    <property type="evidence" value="ECO:0007669"/>
    <property type="project" value="UniProtKB-ARBA"/>
</dbReference>
<dbReference type="PROSITE" id="PS01186">
    <property type="entry name" value="EGF_2"/>
    <property type="match status" value="3"/>
</dbReference>
<reference evidence="21 22" key="1">
    <citation type="submission" date="2014-07" db="EMBL/GenBank/DDBJ databases">
        <title>Genomic and transcriptomic analysis on Apis cerana provide comprehensive insights into honey bee biology.</title>
        <authorList>
            <person name="Diao Q."/>
            <person name="Sun L."/>
            <person name="Zheng H."/>
            <person name="Zheng H."/>
            <person name="Xu S."/>
            <person name="Wang S."/>
            <person name="Zeng Z."/>
            <person name="Hu F."/>
            <person name="Su S."/>
            <person name="Wu J."/>
        </authorList>
    </citation>
    <scope>NUCLEOTIDE SEQUENCE [LARGE SCALE GENOMIC DNA]</scope>
    <source>
        <tissue evidence="21">Pupae without intestine</tissue>
    </source>
</reference>
<dbReference type="GO" id="GO:0048513">
    <property type="term" value="P:animal organ development"/>
    <property type="evidence" value="ECO:0007669"/>
    <property type="project" value="UniProtKB-ARBA"/>
</dbReference>
<dbReference type="GO" id="GO:0008045">
    <property type="term" value="P:motor neuron axon guidance"/>
    <property type="evidence" value="ECO:0007669"/>
    <property type="project" value="TreeGrafter"/>
</dbReference>
<feature type="compositionally biased region" description="Polar residues" evidence="18">
    <location>
        <begin position="135"/>
        <end position="147"/>
    </location>
</feature>
<dbReference type="NCBIfam" id="TIGR01643">
    <property type="entry name" value="YD_repeat_2x"/>
    <property type="match status" value="1"/>
</dbReference>
<evidence type="ECO:0000256" key="11">
    <source>
        <dbReference type="ARBA" id="ARBA00023136"/>
    </source>
</evidence>
<feature type="compositionally biased region" description="Polar residues" evidence="18">
    <location>
        <begin position="544"/>
        <end position="561"/>
    </location>
</feature>
<keyword evidence="9" id="KW-0524">Neurogenesis</keyword>
<dbReference type="PROSITE" id="PS00022">
    <property type="entry name" value="EGF_1"/>
    <property type="match status" value="4"/>
</dbReference>
<dbReference type="FunFam" id="2.10.25.10:FF:000021">
    <property type="entry name" value="Teneurin transmembrane protein 2"/>
    <property type="match status" value="2"/>
</dbReference>
<keyword evidence="10 19" id="KW-1133">Transmembrane helix</keyword>
<dbReference type="GO" id="GO:0048790">
    <property type="term" value="P:maintenance of presynaptic active zone structure"/>
    <property type="evidence" value="ECO:0007669"/>
    <property type="project" value="UniProtKB-ARBA"/>
</dbReference>
<dbReference type="PANTHER" id="PTHR11219">
    <property type="entry name" value="TENEURIN AND N-ACETYLGLUCOSAMINE-1-PHOSPHODIESTER ALPHA-N-ACETYLGLUCOSAMINIDASE"/>
    <property type="match status" value="1"/>
</dbReference>
<dbReference type="STRING" id="94128.A0A2A3ELU2"/>
<dbReference type="Gene3D" id="2.10.25.10">
    <property type="entry name" value="Laminin"/>
    <property type="match status" value="5"/>
</dbReference>
<dbReference type="InterPro" id="IPR056823">
    <property type="entry name" value="TEN-like_YD-shell"/>
</dbReference>
<protein>
    <recommendedName>
        <fullName evidence="16">Tenascin-like protein</fullName>
    </recommendedName>
</protein>
<proteinExistence type="inferred from homology"/>
<dbReference type="Pfam" id="PF24329">
    <property type="entry name" value="FN-plug_TEN1-4"/>
    <property type="match status" value="1"/>
</dbReference>
<feature type="compositionally biased region" description="Gly residues" evidence="18">
    <location>
        <begin position="1"/>
        <end position="16"/>
    </location>
</feature>
<dbReference type="InterPro" id="IPR006530">
    <property type="entry name" value="YD"/>
</dbReference>
<dbReference type="PROSITE" id="PS50026">
    <property type="entry name" value="EGF_3"/>
    <property type="match status" value="2"/>
</dbReference>
<evidence type="ECO:0000256" key="1">
    <source>
        <dbReference type="ARBA" id="ARBA00004167"/>
    </source>
</evidence>
<evidence type="ECO:0000256" key="17">
    <source>
        <dbReference type="PROSITE-ProRule" id="PRU00076"/>
    </source>
</evidence>
<dbReference type="InterPro" id="IPR056822">
    <property type="entry name" value="TEN_NHL"/>
</dbReference>
<keyword evidence="11 19" id="KW-0472">Membrane</keyword>
<dbReference type="FunFam" id="2.10.25.10:FF:000001">
    <property type="entry name" value="Tenascin C"/>
    <property type="match status" value="1"/>
</dbReference>
<feature type="transmembrane region" description="Helical" evidence="19">
    <location>
        <begin position="491"/>
        <end position="511"/>
    </location>
</feature>
<keyword evidence="22" id="KW-1185">Reference proteome</keyword>
<evidence type="ECO:0000256" key="8">
    <source>
        <dbReference type="ARBA" id="ARBA00022889"/>
    </source>
</evidence>
<organism evidence="21 22">
    <name type="scientific">Apis cerana cerana</name>
    <name type="common">Oriental honeybee</name>
    <dbReference type="NCBI Taxonomy" id="94128"/>
    <lineage>
        <taxon>Eukaryota</taxon>
        <taxon>Metazoa</taxon>
        <taxon>Ecdysozoa</taxon>
        <taxon>Arthropoda</taxon>
        <taxon>Hexapoda</taxon>
        <taxon>Insecta</taxon>
        <taxon>Pterygota</taxon>
        <taxon>Neoptera</taxon>
        <taxon>Endopterygota</taxon>
        <taxon>Hymenoptera</taxon>
        <taxon>Apocrita</taxon>
        <taxon>Aculeata</taxon>
        <taxon>Apoidea</taxon>
        <taxon>Anthophila</taxon>
        <taxon>Apidae</taxon>
        <taxon>Apis</taxon>
    </lineage>
</organism>
<dbReference type="InterPro" id="IPR057629">
    <property type="entry name" value="Teneurin1-4_GBD"/>
</dbReference>
<comment type="similarity">
    <text evidence="2">Belongs to the tenascin family. Teneurin subfamily.</text>
</comment>
<accession>A0A2A3ELU2</accession>
<comment type="subcellular location">
    <subcellularLocation>
        <location evidence="1">Membrane</location>
        <topology evidence="1">Single-pass membrane protein</topology>
    </subcellularLocation>
    <subcellularLocation>
        <location evidence="14">Synapse</location>
        <location evidence="14">Synaptosome</location>
    </subcellularLocation>
    <subcellularLocation>
        <location evidence="15">Synaptic cell membrane</location>
    </subcellularLocation>
</comment>
<dbReference type="GO" id="GO:0042803">
    <property type="term" value="F:protein homodimerization activity"/>
    <property type="evidence" value="ECO:0007669"/>
    <property type="project" value="UniProtKB-ARBA"/>
</dbReference>
<gene>
    <name evidence="21" type="ORF">APICC_05991</name>
</gene>
<keyword evidence="7" id="KW-0677">Repeat</keyword>
<dbReference type="GO" id="GO:0051124">
    <property type="term" value="P:synaptic assembly at neuromuscular junction"/>
    <property type="evidence" value="ECO:0007669"/>
    <property type="project" value="UniProtKB-ARBA"/>
</dbReference>
<dbReference type="GO" id="GO:0046982">
    <property type="term" value="F:protein heterodimerization activity"/>
    <property type="evidence" value="ECO:0007669"/>
    <property type="project" value="UniProtKB-ARBA"/>
</dbReference>
<feature type="region of interest" description="Disordered" evidence="18">
    <location>
        <begin position="1"/>
        <end position="64"/>
    </location>
</feature>
<evidence type="ECO:0000256" key="3">
    <source>
        <dbReference type="ARBA" id="ARBA00022475"/>
    </source>
</evidence>
<feature type="compositionally biased region" description="Low complexity" evidence="18">
    <location>
        <begin position="562"/>
        <end position="578"/>
    </location>
</feature>
<evidence type="ECO:0000256" key="2">
    <source>
        <dbReference type="ARBA" id="ARBA00009385"/>
    </source>
</evidence>
<dbReference type="InterPro" id="IPR011042">
    <property type="entry name" value="6-blade_b-propeller_TolB-like"/>
</dbReference>
<feature type="region of interest" description="Disordered" evidence="18">
    <location>
        <begin position="81"/>
        <end position="226"/>
    </location>
</feature>
<feature type="domain" description="EGF-like" evidence="20">
    <location>
        <begin position="766"/>
        <end position="802"/>
    </location>
</feature>
<evidence type="ECO:0000256" key="9">
    <source>
        <dbReference type="ARBA" id="ARBA00022902"/>
    </source>
</evidence>
<keyword evidence="4 17" id="KW-0245">EGF-like domain</keyword>
<evidence type="ECO:0000256" key="10">
    <source>
        <dbReference type="ARBA" id="ARBA00022989"/>
    </source>
</evidence>
<evidence type="ECO:0000256" key="7">
    <source>
        <dbReference type="ARBA" id="ARBA00022737"/>
    </source>
</evidence>
<evidence type="ECO:0000256" key="6">
    <source>
        <dbReference type="ARBA" id="ARBA00022692"/>
    </source>
</evidence>
<dbReference type="SUPFAM" id="SSF63829">
    <property type="entry name" value="Calcium-dependent phosphotriesterase"/>
    <property type="match status" value="1"/>
</dbReference>
<dbReference type="InterPro" id="IPR056820">
    <property type="entry name" value="TEN_TTR-like"/>
</dbReference>
<feature type="region of interest" description="Disordered" evidence="18">
    <location>
        <begin position="280"/>
        <end position="303"/>
    </location>
</feature>
<dbReference type="GO" id="GO:0099559">
    <property type="term" value="P:maintenance of alignment of postsynaptic density and presynaptic active zone"/>
    <property type="evidence" value="ECO:0007669"/>
    <property type="project" value="UniProtKB-ARBA"/>
</dbReference>
<dbReference type="GO" id="GO:0007274">
    <property type="term" value="P:neuromuscular synaptic transmission"/>
    <property type="evidence" value="ECO:0007669"/>
    <property type="project" value="UniProtKB-ARBA"/>
</dbReference>
<dbReference type="InterPro" id="IPR051216">
    <property type="entry name" value="Teneurin"/>
</dbReference>
<feature type="compositionally biased region" description="Pro residues" evidence="18">
    <location>
        <begin position="102"/>
        <end position="111"/>
    </location>
</feature>
<evidence type="ECO:0000256" key="4">
    <source>
        <dbReference type="ARBA" id="ARBA00022536"/>
    </source>
</evidence>
<dbReference type="InterPro" id="IPR057627">
    <property type="entry name" value="FN-plug_TEN1-4"/>
</dbReference>
<dbReference type="Pfam" id="PF23093">
    <property type="entry name" value="GBD_Tenm3"/>
    <property type="match status" value="2"/>
</dbReference>
<dbReference type="GO" id="GO:0097090">
    <property type="term" value="P:presynaptic membrane organization"/>
    <property type="evidence" value="ECO:0007669"/>
    <property type="project" value="UniProtKB-ARBA"/>
</dbReference>
<dbReference type="Proteomes" id="UP000242457">
    <property type="component" value="Unassembled WGS sequence"/>
</dbReference>
<dbReference type="GO" id="GO:0043025">
    <property type="term" value="C:neuronal cell body"/>
    <property type="evidence" value="ECO:0007669"/>
    <property type="project" value="UniProtKB-ARBA"/>
</dbReference>
<evidence type="ECO:0000256" key="13">
    <source>
        <dbReference type="ARBA" id="ARBA00023180"/>
    </source>
</evidence>
<feature type="compositionally biased region" description="Low complexity" evidence="18">
    <location>
        <begin position="1637"/>
        <end position="1648"/>
    </location>
</feature>
<evidence type="ECO:0000256" key="12">
    <source>
        <dbReference type="ARBA" id="ARBA00023157"/>
    </source>
</evidence>
<evidence type="ECO:0000256" key="14">
    <source>
        <dbReference type="ARBA" id="ARBA00034102"/>
    </source>
</evidence>
<keyword evidence="3" id="KW-1003">Cell membrane</keyword>
<feature type="compositionally biased region" description="Basic and acidic residues" evidence="18">
    <location>
        <begin position="281"/>
        <end position="295"/>
    </location>
</feature>
<evidence type="ECO:0000256" key="5">
    <source>
        <dbReference type="ARBA" id="ARBA00022599"/>
    </source>
</evidence>
<dbReference type="GO" id="GO:0097060">
    <property type="term" value="C:synaptic membrane"/>
    <property type="evidence" value="ECO:0007669"/>
    <property type="project" value="UniProtKB-SubCell"/>
</dbReference>
<feature type="compositionally biased region" description="Low complexity" evidence="18">
    <location>
        <begin position="174"/>
        <end position="184"/>
    </location>
</feature>
<feature type="region of interest" description="Disordered" evidence="18">
    <location>
        <begin position="1635"/>
        <end position="1664"/>
    </location>
</feature>
<evidence type="ECO:0000313" key="21">
    <source>
        <dbReference type="EMBL" id="PBC32242.1"/>
    </source>
</evidence>
<dbReference type="Pfam" id="PF25021">
    <property type="entry name" value="TEN_NHL"/>
    <property type="match status" value="1"/>
</dbReference>
<dbReference type="Gene3D" id="2.180.10.10">
    <property type="entry name" value="RHS repeat-associated core"/>
    <property type="match status" value="1"/>
</dbReference>
<dbReference type="GO" id="GO:0043005">
    <property type="term" value="C:neuron projection"/>
    <property type="evidence" value="ECO:0007669"/>
    <property type="project" value="UniProtKB-KW"/>
</dbReference>
<evidence type="ECO:0000256" key="15">
    <source>
        <dbReference type="ARBA" id="ARBA00034109"/>
    </source>
</evidence>
<dbReference type="Pfam" id="PF25023">
    <property type="entry name" value="TEN_YD-shell"/>
    <property type="match status" value="1"/>
</dbReference>
<feature type="region of interest" description="Disordered" evidence="18">
    <location>
        <begin position="538"/>
        <end position="578"/>
    </location>
</feature>
<feature type="disulfide bond" evidence="17">
    <location>
        <begin position="972"/>
        <end position="982"/>
    </location>
</feature>
<feature type="disulfide bond" evidence="17">
    <location>
        <begin position="792"/>
        <end position="801"/>
    </location>
</feature>
<keyword evidence="12 17" id="KW-1015">Disulfide bond</keyword>
<dbReference type="GO" id="GO:0040017">
    <property type="term" value="P:positive regulation of locomotion"/>
    <property type="evidence" value="ECO:0007669"/>
    <property type="project" value="UniProtKB-ARBA"/>
</dbReference>
<dbReference type="GO" id="GO:2000331">
    <property type="term" value="P:regulation of terminal button organization"/>
    <property type="evidence" value="ECO:0007669"/>
    <property type="project" value="UniProtKB-ARBA"/>
</dbReference>
<dbReference type="PANTHER" id="PTHR11219:SF69">
    <property type="entry name" value="TENEURIN-A"/>
    <property type="match status" value="1"/>
</dbReference>
<dbReference type="OrthoDB" id="442731at2759"/>
<dbReference type="Gene3D" id="2.60.120.260">
    <property type="entry name" value="Galactose-binding domain-like"/>
    <property type="match status" value="1"/>
</dbReference>
<dbReference type="Pfam" id="PF15636">
    <property type="entry name" value="Tox-GHH"/>
    <property type="match status" value="1"/>
</dbReference>
<comment type="caution">
    <text evidence="17">Lacks conserved residue(s) required for the propagation of feature annotation.</text>
</comment>
<name>A0A2A3ELU2_APICC</name>
<dbReference type="EMBL" id="KZ288219">
    <property type="protein sequence ID" value="PBC32242.1"/>
    <property type="molecule type" value="Genomic_DNA"/>
</dbReference>
<feature type="domain" description="EGF-like" evidence="20">
    <location>
        <begin position="968"/>
        <end position="1003"/>
    </location>
</feature>
<dbReference type="InterPro" id="IPR028916">
    <property type="entry name" value="Tox-GHH_dom"/>
</dbReference>
<evidence type="ECO:0000256" key="19">
    <source>
        <dbReference type="SAM" id="Phobius"/>
    </source>
</evidence>
<dbReference type="GO" id="GO:0031594">
    <property type="term" value="C:neuromuscular junction"/>
    <property type="evidence" value="ECO:0007669"/>
    <property type="project" value="UniProtKB-ARBA"/>
</dbReference>
<dbReference type="SUPFAM" id="SSF49464">
    <property type="entry name" value="Carboxypeptidase regulatory domain-like"/>
    <property type="match status" value="1"/>
</dbReference>
<dbReference type="FunFam" id="2.10.25.10:FF:000013">
    <property type="entry name" value="Teneurin transmembrane protein 4"/>
    <property type="match status" value="1"/>
</dbReference>
<feature type="compositionally biased region" description="Pro residues" evidence="18">
    <location>
        <begin position="210"/>
        <end position="221"/>
    </location>
</feature>
<dbReference type="FunFam" id="2.120.10.30:FF:000033">
    <property type="entry name" value="teneurin-a isoform X3"/>
    <property type="match status" value="1"/>
</dbReference>
<keyword evidence="6 19" id="KW-0812">Transmembrane</keyword>
<keyword evidence="5" id="KW-0771">Synaptosome</keyword>
<keyword evidence="8" id="KW-0130">Cell adhesion</keyword>
<dbReference type="GO" id="GO:0034116">
    <property type="term" value="P:positive regulation of heterotypic cell-cell adhesion"/>
    <property type="evidence" value="ECO:0007669"/>
    <property type="project" value="UniProtKB-ARBA"/>
</dbReference>
<keyword evidence="13" id="KW-0325">Glycoprotein</keyword>